<accession>A0AAF0CQW8</accession>
<dbReference type="Gene3D" id="3.40.50.150">
    <property type="entry name" value="Vaccinia Virus protein VP39"/>
    <property type="match status" value="1"/>
</dbReference>
<dbReference type="InterPro" id="IPR029063">
    <property type="entry name" value="SAM-dependent_MTases_sf"/>
</dbReference>
<evidence type="ECO:0000256" key="5">
    <source>
        <dbReference type="PROSITE-ProRule" id="PRU01023"/>
    </source>
</evidence>
<feature type="binding site" evidence="5">
    <location>
        <position position="309"/>
    </location>
    <ligand>
        <name>S-adenosyl-L-methionine</name>
        <dbReference type="ChEBI" id="CHEBI:59789"/>
    </ligand>
</feature>
<sequence>MTKTELIMPAGATSWTWAVRLLERWREEEERVDWLLEKLPRELPPAERARVQALLVGTIRHLGRIDAHLDKLMTRPPRPVVWAGLAVAGFELLEGGTEGHSARVGHHLVEKIKSLASAKEAGFANAVVRRLAERLAAETAPTADAPIEDIVTYHSHPEWLVQRWRMRIGHESALKLVEWNQSPAPVLLRWRATDEGAPKPEWLTPVDGTADFYAAASGHWPELAELIKAGTVQVQDAATRLAVDLLAPQPGETVLDLCAAPGGKSLAMADRMGTGTLVAMDLMGRRMPRLAENLQRVPSGVTATAVAGDLLRGGARALTAKQLPSTYAAVLIDVPCSNTGVMRHRVDVKWRLHPDSFKRHALQQLDLLLAAAERVAPGGRLVYSTCSIDPEENEQIADAFVRRSRGAFSLVRSELSLPWETGHDGAAAFLFQRDASS</sequence>
<organism evidence="7 8">
    <name type="scientific">Synoicihabitans lomoniglobus</name>
    <dbReference type="NCBI Taxonomy" id="2909285"/>
    <lineage>
        <taxon>Bacteria</taxon>
        <taxon>Pseudomonadati</taxon>
        <taxon>Verrucomicrobiota</taxon>
        <taxon>Opitutia</taxon>
        <taxon>Opitutales</taxon>
        <taxon>Opitutaceae</taxon>
        <taxon>Synoicihabitans</taxon>
    </lineage>
</organism>
<feature type="binding site" evidence="5">
    <location>
        <position position="333"/>
    </location>
    <ligand>
        <name>S-adenosyl-L-methionine</name>
        <dbReference type="ChEBI" id="CHEBI:59789"/>
    </ligand>
</feature>
<dbReference type="GO" id="GO:0006355">
    <property type="term" value="P:regulation of DNA-templated transcription"/>
    <property type="evidence" value="ECO:0007669"/>
    <property type="project" value="InterPro"/>
</dbReference>
<evidence type="ECO:0000256" key="3">
    <source>
        <dbReference type="ARBA" id="ARBA00022691"/>
    </source>
</evidence>
<dbReference type="Proteomes" id="UP001218638">
    <property type="component" value="Chromosome"/>
</dbReference>
<dbReference type="InterPro" id="IPR023267">
    <property type="entry name" value="RCMT"/>
</dbReference>
<keyword evidence="3 5" id="KW-0949">S-adenosyl-L-methionine</keyword>
<dbReference type="SUPFAM" id="SSF53335">
    <property type="entry name" value="S-adenosyl-L-methionine-dependent methyltransferases"/>
    <property type="match status" value="1"/>
</dbReference>
<dbReference type="GO" id="GO:0008173">
    <property type="term" value="F:RNA methyltransferase activity"/>
    <property type="evidence" value="ECO:0007669"/>
    <property type="project" value="InterPro"/>
</dbReference>
<feature type="binding site" evidence="5">
    <location>
        <position position="281"/>
    </location>
    <ligand>
        <name>S-adenosyl-L-methionine</name>
        <dbReference type="ChEBI" id="CHEBI:59789"/>
    </ligand>
</feature>
<evidence type="ECO:0000256" key="4">
    <source>
        <dbReference type="ARBA" id="ARBA00022884"/>
    </source>
</evidence>
<evidence type="ECO:0000256" key="2">
    <source>
        <dbReference type="ARBA" id="ARBA00022679"/>
    </source>
</evidence>
<dbReference type="PRINTS" id="PR02008">
    <property type="entry name" value="RCMTFAMILY"/>
</dbReference>
<protein>
    <submittedName>
        <fullName evidence="7">SAM-dependent methyltransferase</fullName>
    </submittedName>
</protein>
<dbReference type="KEGG" id="slom:PXH66_06045"/>
<dbReference type="PANTHER" id="PTHR22807">
    <property type="entry name" value="NOP2 YEAST -RELATED NOL1/NOP2/FMU SUN DOMAIN-CONTAINING"/>
    <property type="match status" value="1"/>
</dbReference>
<dbReference type="PROSITE" id="PS51686">
    <property type="entry name" value="SAM_MT_RSMB_NOP"/>
    <property type="match status" value="1"/>
</dbReference>
<feature type="binding site" evidence="5">
    <location>
        <begin position="258"/>
        <end position="264"/>
    </location>
    <ligand>
        <name>S-adenosyl-L-methionine</name>
        <dbReference type="ChEBI" id="CHEBI:59789"/>
    </ligand>
</feature>
<dbReference type="InterPro" id="IPR049560">
    <property type="entry name" value="MeTrfase_RsmB-F_NOP2_cat"/>
</dbReference>
<dbReference type="Pfam" id="PF01189">
    <property type="entry name" value="Methyltr_RsmB-F"/>
    <property type="match status" value="1"/>
</dbReference>
<dbReference type="InterPro" id="IPR001678">
    <property type="entry name" value="MeTrfase_RsmB-F_NOP2_dom"/>
</dbReference>
<keyword evidence="8" id="KW-1185">Reference proteome</keyword>
<dbReference type="GO" id="GO:0003723">
    <property type="term" value="F:RNA binding"/>
    <property type="evidence" value="ECO:0007669"/>
    <property type="project" value="UniProtKB-UniRule"/>
</dbReference>
<dbReference type="Gene3D" id="1.10.940.10">
    <property type="entry name" value="NusB-like"/>
    <property type="match status" value="1"/>
</dbReference>
<evidence type="ECO:0000259" key="6">
    <source>
        <dbReference type="PROSITE" id="PS51686"/>
    </source>
</evidence>
<dbReference type="InterPro" id="IPR006027">
    <property type="entry name" value="NusB_RsmB_TIM44"/>
</dbReference>
<evidence type="ECO:0000256" key="1">
    <source>
        <dbReference type="ARBA" id="ARBA00022603"/>
    </source>
</evidence>
<dbReference type="PANTHER" id="PTHR22807:SF61">
    <property type="entry name" value="NOL1_NOP2_SUN FAMILY PROTEIN _ ANTITERMINATION NUSB DOMAIN-CONTAINING PROTEIN"/>
    <property type="match status" value="1"/>
</dbReference>
<feature type="domain" description="SAM-dependent MTase RsmB/NOP-type" evidence="6">
    <location>
        <begin position="162"/>
        <end position="437"/>
    </location>
</feature>
<gene>
    <name evidence="7" type="ORF">PXH66_06045</name>
</gene>
<dbReference type="InterPro" id="IPR035926">
    <property type="entry name" value="NusB-like_sf"/>
</dbReference>
<evidence type="ECO:0000313" key="7">
    <source>
        <dbReference type="EMBL" id="WED66407.1"/>
    </source>
</evidence>
<evidence type="ECO:0000313" key="8">
    <source>
        <dbReference type="Proteomes" id="UP001218638"/>
    </source>
</evidence>
<dbReference type="Pfam" id="PF01029">
    <property type="entry name" value="NusB"/>
    <property type="match status" value="1"/>
</dbReference>
<comment type="similarity">
    <text evidence="5">Belongs to the class I-like SAM-binding methyltransferase superfamily. RsmB/NOP family.</text>
</comment>
<feature type="active site" description="Nucleophile" evidence="5">
    <location>
        <position position="386"/>
    </location>
</feature>
<reference evidence="7" key="1">
    <citation type="submission" date="2023-03" db="EMBL/GenBank/DDBJ databases">
        <title>Lomoglobus Profundus gen. nov., sp. nov., a novel member of the phylum Verrucomicrobia, isolated from deep-marine sediment of South China Sea.</title>
        <authorList>
            <person name="Ahmad T."/>
            <person name="Ishaq S.E."/>
            <person name="Wang F."/>
        </authorList>
    </citation>
    <scope>NUCLEOTIDE SEQUENCE</scope>
    <source>
        <strain evidence="7">LMO-M01</strain>
    </source>
</reference>
<keyword evidence="2 5" id="KW-0808">Transferase</keyword>
<name>A0AAF0CQW8_9BACT</name>
<dbReference type="AlphaFoldDB" id="A0AAF0CQW8"/>
<keyword evidence="1 5" id="KW-0489">Methyltransferase</keyword>
<dbReference type="GO" id="GO:0001510">
    <property type="term" value="P:RNA methylation"/>
    <property type="evidence" value="ECO:0007669"/>
    <property type="project" value="InterPro"/>
</dbReference>
<dbReference type="SUPFAM" id="SSF48013">
    <property type="entry name" value="NusB-like"/>
    <property type="match status" value="1"/>
</dbReference>
<dbReference type="EMBL" id="CP119075">
    <property type="protein sequence ID" value="WED66407.1"/>
    <property type="molecule type" value="Genomic_DNA"/>
</dbReference>
<keyword evidence="4 5" id="KW-0694">RNA-binding</keyword>
<proteinExistence type="inferred from homology"/>
<dbReference type="RefSeq" id="WP_330927693.1">
    <property type="nucleotide sequence ID" value="NZ_CP119075.1"/>
</dbReference>